<protein>
    <submittedName>
        <fullName evidence="1">Uncharacterized protein</fullName>
    </submittedName>
</protein>
<evidence type="ECO:0000313" key="2">
    <source>
        <dbReference type="Proteomes" id="UP000499080"/>
    </source>
</evidence>
<keyword evidence="2" id="KW-1185">Reference proteome</keyword>
<accession>A0A4Y2ICK5</accession>
<organism evidence="1 2">
    <name type="scientific">Araneus ventricosus</name>
    <name type="common">Orbweaver spider</name>
    <name type="synonym">Epeira ventricosa</name>
    <dbReference type="NCBI Taxonomy" id="182803"/>
    <lineage>
        <taxon>Eukaryota</taxon>
        <taxon>Metazoa</taxon>
        <taxon>Ecdysozoa</taxon>
        <taxon>Arthropoda</taxon>
        <taxon>Chelicerata</taxon>
        <taxon>Arachnida</taxon>
        <taxon>Araneae</taxon>
        <taxon>Araneomorphae</taxon>
        <taxon>Entelegynae</taxon>
        <taxon>Araneoidea</taxon>
        <taxon>Araneidae</taxon>
        <taxon>Araneus</taxon>
    </lineage>
</organism>
<name>A0A4Y2ICK5_ARAVE</name>
<gene>
    <name evidence="1" type="ORF">AVEN_167471_1</name>
</gene>
<evidence type="ECO:0000313" key="1">
    <source>
        <dbReference type="EMBL" id="GBM75355.1"/>
    </source>
</evidence>
<comment type="caution">
    <text evidence="1">The sequence shown here is derived from an EMBL/GenBank/DDBJ whole genome shotgun (WGS) entry which is preliminary data.</text>
</comment>
<sequence length="97" mass="10658">MPANATPHTSGRYQVAPRNTLLTLDTSIVTLNPGDMNIIEPMGCLQCAVQEESHHLASYGFADCLQIHGVKKPQDTFRHCSRYHATSSCIFCVLLLA</sequence>
<proteinExistence type="predicted"/>
<dbReference type="AlphaFoldDB" id="A0A4Y2ICK5"/>
<dbReference type="Proteomes" id="UP000499080">
    <property type="component" value="Unassembled WGS sequence"/>
</dbReference>
<dbReference type="EMBL" id="BGPR01002552">
    <property type="protein sequence ID" value="GBM75355.1"/>
    <property type="molecule type" value="Genomic_DNA"/>
</dbReference>
<reference evidence="1 2" key="1">
    <citation type="journal article" date="2019" name="Sci. Rep.">
        <title>Orb-weaving spider Araneus ventricosus genome elucidates the spidroin gene catalogue.</title>
        <authorList>
            <person name="Kono N."/>
            <person name="Nakamura H."/>
            <person name="Ohtoshi R."/>
            <person name="Moran D.A.P."/>
            <person name="Shinohara A."/>
            <person name="Yoshida Y."/>
            <person name="Fujiwara M."/>
            <person name="Mori M."/>
            <person name="Tomita M."/>
            <person name="Arakawa K."/>
        </authorList>
    </citation>
    <scope>NUCLEOTIDE SEQUENCE [LARGE SCALE GENOMIC DNA]</scope>
</reference>